<proteinExistence type="predicted"/>
<organism evidence="1 2">
    <name type="scientific">Tessaracoccus lubricantis</name>
    <dbReference type="NCBI Taxonomy" id="545543"/>
    <lineage>
        <taxon>Bacteria</taxon>
        <taxon>Bacillati</taxon>
        <taxon>Actinomycetota</taxon>
        <taxon>Actinomycetes</taxon>
        <taxon>Propionibacteriales</taxon>
        <taxon>Propionibacteriaceae</taxon>
        <taxon>Tessaracoccus</taxon>
    </lineage>
</organism>
<protein>
    <submittedName>
        <fullName evidence="1">ArsR family transcriptional regulator</fullName>
    </submittedName>
</protein>
<dbReference type="InterPro" id="IPR036388">
    <property type="entry name" value="WH-like_DNA-bd_sf"/>
</dbReference>
<dbReference type="EMBL" id="BAABLV010000008">
    <property type="protein sequence ID" value="GAA4891590.1"/>
    <property type="molecule type" value="Genomic_DNA"/>
</dbReference>
<gene>
    <name evidence="1" type="ORF">GCM10025789_05640</name>
</gene>
<dbReference type="SUPFAM" id="SSF46785">
    <property type="entry name" value="Winged helix' DNA-binding domain"/>
    <property type="match status" value="1"/>
</dbReference>
<sequence length="193" mass="20979">MKQRPPAIAPLLRTDLQGELLAAVFLHPDREHTLTELAGLLDAGLSTVHAEVERLATAGLLLERRIGRARLVRCNPAHPLTPSLTELLTLTYGPPAVLPELLSRLKGLEAAYLYGSWAARRLGEPGPFPEDVDVLVIGAVTRRAAAKVQAEATAVLRREVNLTVLPRDEWDDPTTGFTRTVRDGALVPLPLSQ</sequence>
<name>A0ABP9F354_9ACTN</name>
<dbReference type="InterPro" id="IPR036390">
    <property type="entry name" value="WH_DNA-bd_sf"/>
</dbReference>
<reference evidence="2" key="1">
    <citation type="journal article" date="2019" name="Int. J. Syst. Evol. Microbiol.">
        <title>The Global Catalogue of Microorganisms (GCM) 10K type strain sequencing project: providing services to taxonomists for standard genome sequencing and annotation.</title>
        <authorList>
            <consortium name="The Broad Institute Genomics Platform"/>
            <consortium name="The Broad Institute Genome Sequencing Center for Infectious Disease"/>
            <person name="Wu L."/>
            <person name="Ma J."/>
        </authorList>
    </citation>
    <scope>NUCLEOTIDE SEQUENCE [LARGE SCALE GENOMIC DNA]</scope>
    <source>
        <strain evidence="2">JCM 19125</strain>
    </source>
</reference>
<dbReference type="Proteomes" id="UP001501521">
    <property type="component" value="Unassembled WGS sequence"/>
</dbReference>
<keyword evidence="2" id="KW-1185">Reference proteome</keyword>
<comment type="caution">
    <text evidence="1">The sequence shown here is derived from an EMBL/GenBank/DDBJ whole genome shotgun (WGS) entry which is preliminary data.</text>
</comment>
<evidence type="ECO:0000313" key="2">
    <source>
        <dbReference type="Proteomes" id="UP001501521"/>
    </source>
</evidence>
<dbReference type="Gene3D" id="1.10.10.10">
    <property type="entry name" value="Winged helix-like DNA-binding domain superfamily/Winged helix DNA-binding domain"/>
    <property type="match status" value="1"/>
</dbReference>
<dbReference type="RefSeq" id="WP_345578666.1">
    <property type="nucleotide sequence ID" value="NZ_BAABLV010000008.1"/>
</dbReference>
<evidence type="ECO:0000313" key="1">
    <source>
        <dbReference type="EMBL" id="GAA4891590.1"/>
    </source>
</evidence>
<dbReference type="CDD" id="cd05403">
    <property type="entry name" value="NT_KNTase_like"/>
    <property type="match status" value="1"/>
</dbReference>
<accession>A0ABP9F354</accession>